<name>A0A9P0KNC5_ACAOB</name>
<dbReference type="Proteomes" id="UP001152888">
    <property type="component" value="Unassembled WGS sequence"/>
</dbReference>
<gene>
    <name evidence="1" type="ORF">ACAOBT_LOCUS13097</name>
</gene>
<protein>
    <submittedName>
        <fullName evidence="1">Uncharacterized protein</fullName>
    </submittedName>
</protein>
<dbReference type="EMBL" id="CAKOFQ010006870">
    <property type="protein sequence ID" value="CAH1978135.1"/>
    <property type="molecule type" value="Genomic_DNA"/>
</dbReference>
<keyword evidence="2" id="KW-1185">Reference proteome</keyword>
<reference evidence="1" key="1">
    <citation type="submission" date="2022-03" db="EMBL/GenBank/DDBJ databases">
        <authorList>
            <person name="Sayadi A."/>
        </authorList>
    </citation>
    <scope>NUCLEOTIDE SEQUENCE</scope>
</reference>
<dbReference type="AlphaFoldDB" id="A0A9P0KNC5"/>
<comment type="caution">
    <text evidence="1">The sequence shown here is derived from an EMBL/GenBank/DDBJ whole genome shotgun (WGS) entry which is preliminary data.</text>
</comment>
<accession>A0A9P0KNC5</accession>
<organism evidence="1 2">
    <name type="scientific">Acanthoscelides obtectus</name>
    <name type="common">Bean weevil</name>
    <name type="synonym">Bruchus obtectus</name>
    <dbReference type="NCBI Taxonomy" id="200917"/>
    <lineage>
        <taxon>Eukaryota</taxon>
        <taxon>Metazoa</taxon>
        <taxon>Ecdysozoa</taxon>
        <taxon>Arthropoda</taxon>
        <taxon>Hexapoda</taxon>
        <taxon>Insecta</taxon>
        <taxon>Pterygota</taxon>
        <taxon>Neoptera</taxon>
        <taxon>Endopterygota</taxon>
        <taxon>Coleoptera</taxon>
        <taxon>Polyphaga</taxon>
        <taxon>Cucujiformia</taxon>
        <taxon>Chrysomeloidea</taxon>
        <taxon>Chrysomelidae</taxon>
        <taxon>Bruchinae</taxon>
        <taxon>Bruchini</taxon>
        <taxon>Acanthoscelides</taxon>
    </lineage>
</organism>
<sequence>MARGIALNLQIKELIILKYRSGIKQATIANQLNLADR</sequence>
<evidence type="ECO:0000313" key="2">
    <source>
        <dbReference type="Proteomes" id="UP001152888"/>
    </source>
</evidence>
<proteinExistence type="predicted"/>
<evidence type="ECO:0000313" key="1">
    <source>
        <dbReference type="EMBL" id="CAH1978135.1"/>
    </source>
</evidence>